<dbReference type="Pfam" id="PF00301">
    <property type="entry name" value="Rubredoxin"/>
    <property type="match status" value="1"/>
</dbReference>
<dbReference type="STRING" id="1303921.BSEPE_0225"/>
<dbReference type="GO" id="GO:0005506">
    <property type="term" value="F:iron ion binding"/>
    <property type="evidence" value="ECO:0007669"/>
    <property type="project" value="UniProtKB-UniRule"/>
</dbReference>
<dbReference type="Proteomes" id="UP000067399">
    <property type="component" value="Chromosome"/>
</dbReference>
<dbReference type="PROSITE" id="PS50903">
    <property type="entry name" value="RUBREDOXIN_LIKE"/>
    <property type="match status" value="1"/>
</dbReference>
<dbReference type="AlphaFoldDB" id="A0A0P0UQQ0"/>
<dbReference type="KEGG" id="ebh:BSEPE_0225"/>
<dbReference type="GO" id="GO:0043448">
    <property type="term" value="P:alkane catabolic process"/>
    <property type="evidence" value="ECO:0007669"/>
    <property type="project" value="TreeGrafter"/>
</dbReference>
<reference evidence="9 10" key="2">
    <citation type="journal article" date="2016" name="ISME J.">
        <title>Heterogeneous composition of key metabolic gene clusters in a vent mussel symbiont population.</title>
        <authorList>
            <person name="Ikuta T."/>
            <person name="Takaki Y."/>
            <person name="Nagai Y."/>
            <person name="Shimamura S."/>
            <person name="Tsuda M."/>
            <person name="Kawagucci S."/>
            <person name="Aoki Y."/>
            <person name="Inoue K."/>
            <person name="Teruya M."/>
            <person name="Satou K."/>
            <person name="Teruya K."/>
            <person name="Shimoji M."/>
            <person name="Tamotsu H."/>
            <person name="Hirano T."/>
            <person name="Maruyama T."/>
            <person name="Yoshida T."/>
        </authorList>
    </citation>
    <scope>NUCLEOTIDE SEQUENCE [LARGE SCALE GENOMIC DNA]</scope>
    <source>
        <strain evidence="9 10">Myojin Knoll</strain>
    </source>
</reference>
<comment type="cofactor">
    <cofactor evidence="1 7">
        <name>Fe(3+)</name>
        <dbReference type="ChEBI" id="CHEBI:29034"/>
    </cofactor>
</comment>
<dbReference type="EMBL" id="AP013042">
    <property type="protein sequence ID" value="BAS67245.1"/>
    <property type="molecule type" value="Genomic_DNA"/>
</dbReference>
<protein>
    <recommendedName>
        <fullName evidence="7">Rubredoxin</fullName>
    </recommendedName>
</protein>
<keyword evidence="6 7" id="KW-0408">Iron</keyword>
<evidence type="ECO:0000256" key="7">
    <source>
        <dbReference type="RuleBase" id="RU003820"/>
    </source>
</evidence>
<evidence type="ECO:0000313" key="10">
    <source>
        <dbReference type="Proteomes" id="UP000067399"/>
    </source>
</evidence>
<dbReference type="CDD" id="cd00730">
    <property type="entry name" value="rubredoxin"/>
    <property type="match status" value="1"/>
</dbReference>
<dbReference type="Gene3D" id="2.20.28.10">
    <property type="match status" value="1"/>
</dbReference>
<keyword evidence="4 7" id="KW-0479">Metal-binding</keyword>
<evidence type="ECO:0000256" key="3">
    <source>
        <dbReference type="ARBA" id="ARBA00022448"/>
    </source>
</evidence>
<dbReference type="PRINTS" id="PR00163">
    <property type="entry name" value="RUBREDOXIN"/>
</dbReference>
<dbReference type="InterPro" id="IPR050526">
    <property type="entry name" value="Rubredoxin_ET"/>
</dbReference>
<dbReference type="InterPro" id="IPR024934">
    <property type="entry name" value="Rubredoxin-like_dom"/>
</dbReference>
<evidence type="ECO:0000256" key="4">
    <source>
        <dbReference type="ARBA" id="ARBA00022723"/>
    </source>
</evidence>
<dbReference type="PROSITE" id="PS00202">
    <property type="entry name" value="RUBREDOXIN"/>
    <property type="match status" value="1"/>
</dbReference>
<feature type="domain" description="Rubredoxin-like" evidence="8">
    <location>
        <begin position="18"/>
        <end position="69"/>
    </location>
</feature>
<name>A0A0P0UQQ0_9GAMM</name>
<evidence type="ECO:0000256" key="6">
    <source>
        <dbReference type="ARBA" id="ARBA00023004"/>
    </source>
</evidence>
<dbReference type="RefSeq" id="WP_066042859.1">
    <property type="nucleotide sequence ID" value="NZ_AP013042.1"/>
</dbReference>
<evidence type="ECO:0000259" key="8">
    <source>
        <dbReference type="PROSITE" id="PS50903"/>
    </source>
</evidence>
<gene>
    <name evidence="9" type="primary">hupI</name>
    <name evidence="9" type="ORF">BSEPE_0225</name>
</gene>
<dbReference type="PANTHER" id="PTHR47627:SF1">
    <property type="entry name" value="RUBREDOXIN-1-RELATED"/>
    <property type="match status" value="1"/>
</dbReference>
<dbReference type="SUPFAM" id="SSF57802">
    <property type="entry name" value="Rubredoxin-like"/>
    <property type="match status" value="1"/>
</dbReference>
<evidence type="ECO:0000256" key="1">
    <source>
        <dbReference type="ARBA" id="ARBA00001965"/>
    </source>
</evidence>
<organism evidence="9 10">
    <name type="scientific">endosymbiont of Bathymodiolus septemdierum str. Myojin knoll</name>
    <dbReference type="NCBI Taxonomy" id="1303921"/>
    <lineage>
        <taxon>Bacteria</taxon>
        <taxon>Pseudomonadati</taxon>
        <taxon>Pseudomonadota</taxon>
        <taxon>Gammaproteobacteria</taxon>
        <taxon>sulfur-oxidizing symbionts</taxon>
    </lineage>
</organism>
<comment type="similarity">
    <text evidence="2 7">Belongs to the rubredoxin family.</text>
</comment>
<dbReference type="GO" id="GO:0009055">
    <property type="term" value="F:electron transfer activity"/>
    <property type="evidence" value="ECO:0007669"/>
    <property type="project" value="TreeGrafter"/>
</dbReference>
<keyword evidence="10" id="KW-1185">Reference proteome</keyword>
<proteinExistence type="inferred from homology"/>
<accession>A0A0P0UQQ0</accession>
<dbReference type="PANTHER" id="PTHR47627">
    <property type="entry name" value="RUBREDOXIN"/>
    <property type="match status" value="1"/>
</dbReference>
<dbReference type="InterPro" id="IPR018527">
    <property type="entry name" value="Rubredoxin_Fe_BS"/>
</dbReference>
<sequence length="75" mass="8705">MKTFEGSYLGDNEKIADDACMECKICHYVYKPEEGDDYWQIEANTPFSKLPDHWHCPNCDGLQDQFMVIARADIL</sequence>
<evidence type="ECO:0000256" key="2">
    <source>
        <dbReference type="ARBA" id="ARBA00005337"/>
    </source>
</evidence>
<reference evidence="9 10" key="1">
    <citation type="journal article" date="2000" name="Mar. Ecol. Prog. Ser.">
        <title>Phylogenetic characterization of endosymbionts in three hydrothermal vent mussels: influence on host distributions.</title>
        <authorList>
            <person name="Fujiwara Y."/>
            <person name="Takai K."/>
            <person name="Uematsu K."/>
            <person name="Tsuchida S."/>
            <person name="Hunt J.C."/>
            <person name="Hashimoto J."/>
        </authorList>
    </citation>
    <scope>NUCLEOTIDE SEQUENCE [LARGE SCALE GENOMIC DNA]</scope>
    <source>
        <strain evidence="9 10">Myojin Knoll</strain>
    </source>
</reference>
<evidence type="ECO:0000313" key="9">
    <source>
        <dbReference type="EMBL" id="BAS67245.1"/>
    </source>
</evidence>
<keyword evidence="3" id="KW-0813">Transport</keyword>
<evidence type="ECO:0000256" key="5">
    <source>
        <dbReference type="ARBA" id="ARBA00022982"/>
    </source>
</evidence>
<keyword evidence="5 7" id="KW-0249">Electron transport</keyword>
<dbReference type="InterPro" id="IPR024935">
    <property type="entry name" value="Rubredoxin_dom"/>
</dbReference>